<gene>
    <name evidence="2" type="ORF">HMPREF9195_00661</name>
</gene>
<proteinExistence type="predicted"/>
<accession>A0AA87TFW9</accession>
<dbReference type="RefSeq" id="WP_016522631.1">
    <property type="nucleotide sequence ID" value="NZ_KE332517.1"/>
</dbReference>
<protein>
    <recommendedName>
        <fullName evidence="4">Outer membrane protein beta-barrel domain-containing protein</fullName>
    </recommendedName>
</protein>
<evidence type="ECO:0000256" key="1">
    <source>
        <dbReference type="SAM" id="SignalP"/>
    </source>
</evidence>
<evidence type="ECO:0008006" key="4">
    <source>
        <dbReference type="Google" id="ProtNLM"/>
    </source>
</evidence>
<feature type="signal peptide" evidence="1">
    <location>
        <begin position="1"/>
        <end position="20"/>
    </location>
</feature>
<dbReference type="InterPro" id="IPR024471">
    <property type="entry name" value="DUF2715"/>
</dbReference>
<reference evidence="2 3" key="1">
    <citation type="submission" date="2013-04" db="EMBL/GenBank/DDBJ databases">
        <title>The Genome Sequence of Treponema medium ATCC 700293.</title>
        <authorList>
            <consortium name="The Broad Institute Genomics Platform"/>
            <person name="Earl A."/>
            <person name="Ward D."/>
            <person name="Feldgarden M."/>
            <person name="Gevers D."/>
            <person name="Leonetti C."/>
            <person name="Blanton J.M."/>
            <person name="Dewhirst F.E."/>
            <person name="Izard J."/>
            <person name="Walker B."/>
            <person name="Young S."/>
            <person name="Zeng Q."/>
            <person name="Gargeya S."/>
            <person name="Fitzgerald M."/>
            <person name="Haas B."/>
            <person name="Abouelleil A."/>
            <person name="Allen A.W."/>
            <person name="Alvarado L."/>
            <person name="Arachchi H.M."/>
            <person name="Berlin A.M."/>
            <person name="Chapman S.B."/>
            <person name="Gainer-Dewar J."/>
            <person name="Goldberg J."/>
            <person name="Griggs A."/>
            <person name="Gujja S."/>
            <person name="Hansen M."/>
            <person name="Howarth C."/>
            <person name="Imamovic A."/>
            <person name="Ireland A."/>
            <person name="Larimer J."/>
            <person name="McCowan C."/>
            <person name="Murphy C."/>
            <person name="Pearson M."/>
            <person name="Poon T.W."/>
            <person name="Priest M."/>
            <person name="Roberts A."/>
            <person name="Saif S."/>
            <person name="Shea T."/>
            <person name="Sisk P."/>
            <person name="Sykes S."/>
            <person name="Wortman J."/>
            <person name="Nusbaum C."/>
            <person name="Birren B."/>
        </authorList>
    </citation>
    <scope>NUCLEOTIDE SEQUENCE [LARGE SCALE GENOMIC DNA]</scope>
    <source>
        <strain evidence="2 3">ATCC 700293</strain>
    </source>
</reference>
<sequence length="202" mass="21724">MKKIAIMLFCLALVSAHAFAELVLMPGAGLSYYSGSTGEKSSMSMLPFGVGLDLSYLTDSGFTLCMDNDFQCFLKVKNTVEGNAPVSISVNKGIVWNSRIMPGYTFKFAKDNAYLRLAGGLAVGTFGYEVTEAKTVSTAITVGLAFNLKFEYFFTNLVGIGISLNEIPSFYSTNPPVGRANIFNVKLGPSFRLGVKGQAAKK</sequence>
<evidence type="ECO:0000313" key="2">
    <source>
        <dbReference type="EMBL" id="EPF29946.1"/>
    </source>
</evidence>
<comment type="caution">
    <text evidence="2">The sequence shown here is derived from an EMBL/GenBank/DDBJ whole genome shotgun (WGS) entry which is preliminary data.</text>
</comment>
<organism evidence="2 3">
    <name type="scientific">Treponema medium ATCC 700293</name>
    <dbReference type="NCBI Taxonomy" id="1125700"/>
    <lineage>
        <taxon>Bacteria</taxon>
        <taxon>Pseudomonadati</taxon>
        <taxon>Spirochaetota</taxon>
        <taxon>Spirochaetia</taxon>
        <taxon>Spirochaetales</taxon>
        <taxon>Treponemataceae</taxon>
        <taxon>Treponema</taxon>
    </lineage>
</organism>
<keyword evidence="1" id="KW-0732">Signal</keyword>
<dbReference type="Proteomes" id="UP000014634">
    <property type="component" value="Unassembled WGS sequence"/>
</dbReference>
<evidence type="ECO:0000313" key="3">
    <source>
        <dbReference type="Proteomes" id="UP000014634"/>
    </source>
</evidence>
<dbReference type="AlphaFoldDB" id="A0AA87TFW9"/>
<dbReference type="EMBL" id="ATFE01000003">
    <property type="protein sequence ID" value="EPF29946.1"/>
    <property type="molecule type" value="Genomic_DNA"/>
</dbReference>
<dbReference type="Pfam" id="PF10895">
    <property type="entry name" value="DUF2715"/>
    <property type="match status" value="1"/>
</dbReference>
<name>A0AA87TFW9_TREMD</name>
<feature type="chain" id="PRO_5041688122" description="Outer membrane protein beta-barrel domain-containing protein" evidence="1">
    <location>
        <begin position="21"/>
        <end position="202"/>
    </location>
</feature>